<dbReference type="AlphaFoldDB" id="A0A399RAS3"/>
<dbReference type="OrthoDB" id="9792137at2"/>
<evidence type="ECO:0000256" key="1">
    <source>
        <dbReference type="ARBA" id="ARBA00023239"/>
    </source>
</evidence>
<accession>A0A399RAS3</accession>
<dbReference type="RefSeq" id="WP_119377735.1">
    <property type="nucleotide sequence ID" value="NZ_QWFX01000016.1"/>
</dbReference>
<evidence type="ECO:0000259" key="2">
    <source>
        <dbReference type="Pfam" id="PF01557"/>
    </source>
</evidence>
<gene>
    <name evidence="3" type="ORF">D1223_18055</name>
</gene>
<proteinExistence type="predicted"/>
<dbReference type="InterPro" id="IPR050772">
    <property type="entry name" value="Hydratase-Decarb/MhpD_sf"/>
</dbReference>
<dbReference type="PANTHER" id="PTHR30143">
    <property type="entry name" value="ACID HYDRATASE"/>
    <property type="match status" value="1"/>
</dbReference>
<dbReference type="Proteomes" id="UP000266385">
    <property type="component" value="Unassembled WGS sequence"/>
</dbReference>
<organism evidence="3 4">
    <name type="scientific">Henriciella mobilis</name>
    <dbReference type="NCBI Taxonomy" id="2305467"/>
    <lineage>
        <taxon>Bacteria</taxon>
        <taxon>Pseudomonadati</taxon>
        <taxon>Pseudomonadota</taxon>
        <taxon>Alphaproteobacteria</taxon>
        <taxon>Hyphomonadales</taxon>
        <taxon>Hyphomonadaceae</taxon>
        <taxon>Henriciella</taxon>
    </lineage>
</organism>
<keyword evidence="1" id="KW-0456">Lyase</keyword>
<dbReference type="GO" id="GO:0005737">
    <property type="term" value="C:cytoplasm"/>
    <property type="evidence" value="ECO:0007669"/>
    <property type="project" value="TreeGrafter"/>
</dbReference>
<dbReference type="EMBL" id="QWFX01000016">
    <property type="protein sequence ID" value="RIJ26842.1"/>
    <property type="molecule type" value="Genomic_DNA"/>
</dbReference>
<dbReference type="InterPro" id="IPR036663">
    <property type="entry name" value="Fumarylacetoacetase_C_sf"/>
</dbReference>
<protein>
    <recommendedName>
        <fullName evidence="2">Fumarylacetoacetase-like C-terminal domain-containing protein</fullName>
    </recommendedName>
</protein>
<reference evidence="3 4" key="1">
    <citation type="submission" date="2018-08" db="EMBL/GenBank/DDBJ databases">
        <title>Henriciella mobilis sp. nov., isolated from seawater.</title>
        <authorList>
            <person name="Cheng H."/>
            <person name="Wu Y.-H."/>
            <person name="Xu X.-W."/>
            <person name="Guo L.-L."/>
        </authorList>
    </citation>
    <scope>NUCLEOTIDE SEQUENCE [LARGE SCALE GENOMIC DNA]</scope>
    <source>
        <strain evidence="3 4">JN25</strain>
    </source>
</reference>
<comment type="caution">
    <text evidence="3">The sequence shown here is derived from an EMBL/GenBank/DDBJ whole genome shotgun (WGS) entry which is preliminary data.</text>
</comment>
<dbReference type="SUPFAM" id="SSF56529">
    <property type="entry name" value="FAH"/>
    <property type="match status" value="1"/>
</dbReference>
<name>A0A399RAS3_9PROT</name>
<dbReference type="GO" id="GO:0008684">
    <property type="term" value="F:2-oxopent-4-enoate hydratase activity"/>
    <property type="evidence" value="ECO:0007669"/>
    <property type="project" value="TreeGrafter"/>
</dbReference>
<dbReference type="PANTHER" id="PTHR30143:SF0">
    <property type="entry name" value="2-KETO-4-PENTENOATE HYDRATASE"/>
    <property type="match status" value="1"/>
</dbReference>
<dbReference type="Gene3D" id="3.90.850.10">
    <property type="entry name" value="Fumarylacetoacetase-like, C-terminal domain"/>
    <property type="match status" value="1"/>
</dbReference>
<feature type="domain" description="Fumarylacetoacetase-like C-terminal" evidence="2">
    <location>
        <begin position="77"/>
        <end position="256"/>
    </location>
</feature>
<dbReference type="InterPro" id="IPR011234">
    <property type="entry name" value="Fumarylacetoacetase-like_C"/>
</dbReference>
<keyword evidence="4" id="KW-1185">Reference proteome</keyword>
<dbReference type="Pfam" id="PF01557">
    <property type="entry name" value="FAA_hydrolase"/>
    <property type="match status" value="1"/>
</dbReference>
<evidence type="ECO:0000313" key="3">
    <source>
        <dbReference type="EMBL" id="RIJ26842.1"/>
    </source>
</evidence>
<sequence>MAANVETAAGMLFDAQKHGRSCEPVRSLLEGHIDAAYQVQTRNFHRRLDEGHKLVGRKIGLTTLTAQKAFNADAPDQGFLLSDMMYASGACIPWQGFIEPLAEVELAFRMAATVESLPSFEEFPSLLAEISLAVEIVDSRIAGWKIDLTDMIADNGAAGAFVIGDFMLTEAVRSSGLNGSVFCQIGQNRSEQVLTEKAIDEGAEAAYWLAGKAIELGVPLQKGEIILSGSLMPPVKIRRGASVRTGIERLGSLDFTLGR</sequence>
<evidence type="ECO:0000313" key="4">
    <source>
        <dbReference type="Proteomes" id="UP000266385"/>
    </source>
</evidence>